<feature type="domain" description="KaiC-like" evidence="3">
    <location>
        <begin position="123"/>
        <end position="252"/>
    </location>
</feature>
<dbReference type="GeneID" id="97549920"/>
<evidence type="ECO:0000313" key="5">
    <source>
        <dbReference type="Proteomes" id="UP000245657"/>
    </source>
</evidence>
<dbReference type="GO" id="GO:0005524">
    <property type="term" value="F:ATP binding"/>
    <property type="evidence" value="ECO:0007669"/>
    <property type="project" value="UniProtKB-KW"/>
</dbReference>
<dbReference type="InterPro" id="IPR027417">
    <property type="entry name" value="P-loop_NTPase"/>
</dbReference>
<dbReference type="SUPFAM" id="SSF52540">
    <property type="entry name" value="P-loop containing nucleoside triphosphate hydrolases"/>
    <property type="match status" value="1"/>
</dbReference>
<comment type="caution">
    <text evidence="4">The sequence shown here is derived from an EMBL/GenBank/DDBJ whole genome shotgun (WGS) entry which is preliminary data.</text>
</comment>
<accession>A0A2V2N3R4</accession>
<dbReference type="Pfam" id="PF06745">
    <property type="entry name" value="ATPase"/>
    <property type="match status" value="1"/>
</dbReference>
<dbReference type="EMBL" id="QGMY01000003">
    <property type="protein sequence ID" value="PWR73200.1"/>
    <property type="molecule type" value="Genomic_DNA"/>
</dbReference>
<sequence length="277" mass="31539">MYTEINRYMPTGLSTLDPVFGGGVPPGSVILLKGDIGSGKIEFAYTSLIYLSLIMARGSPDKKVIIPADIRYITVTKMREDILREIELSFSPDLLTHIANVQFDDLSDIYFDSSLVPIGWYSDYEDIIERMEKRRKVHDSVLSTLADMLSDIPKESMVTIDSLTELATQHIAAGTWPDLTAFLRGLQRVAKKWNTTFYLILTKGILNQWQETEVADAVDAVIHFRWEESSSAKRQRVLYIEKFRGVMIHLEDREMVKFAVRITPGRGFEVSNIRVII</sequence>
<dbReference type="Gene3D" id="3.40.50.300">
    <property type="entry name" value="P-loop containing nucleotide triphosphate hydrolases"/>
    <property type="match status" value="1"/>
</dbReference>
<proteinExistence type="predicted"/>
<gene>
    <name evidence="4" type="ORF">DK846_05065</name>
</gene>
<evidence type="ECO:0000256" key="1">
    <source>
        <dbReference type="ARBA" id="ARBA00022741"/>
    </source>
</evidence>
<evidence type="ECO:0000313" key="4">
    <source>
        <dbReference type="EMBL" id="PWR73200.1"/>
    </source>
</evidence>
<name>A0A2V2N3R4_9EURY</name>
<dbReference type="OrthoDB" id="337234at2157"/>
<reference evidence="4 5" key="1">
    <citation type="submission" date="2018-05" db="EMBL/GenBank/DDBJ databases">
        <title>Draft genome of Methanospirillum lacunae Ki8-1.</title>
        <authorList>
            <person name="Dueholm M.S."/>
            <person name="Nielsen P.H."/>
            <person name="Bakmann L.F."/>
            <person name="Otzen D.E."/>
        </authorList>
    </citation>
    <scope>NUCLEOTIDE SEQUENCE [LARGE SCALE GENOMIC DNA]</scope>
    <source>
        <strain evidence="4 5">Ki8-1</strain>
    </source>
</reference>
<keyword evidence="1" id="KW-0547">Nucleotide-binding</keyword>
<dbReference type="RefSeq" id="WP_109967854.1">
    <property type="nucleotide sequence ID" value="NZ_CP176093.1"/>
</dbReference>
<dbReference type="PANTHER" id="PTHR43637:SF2">
    <property type="entry name" value="PROTEIN GVPD 1"/>
    <property type="match status" value="1"/>
</dbReference>
<dbReference type="InterPro" id="IPR014774">
    <property type="entry name" value="KaiC-like_dom"/>
</dbReference>
<organism evidence="4 5">
    <name type="scientific">Methanospirillum lacunae</name>
    <dbReference type="NCBI Taxonomy" id="668570"/>
    <lineage>
        <taxon>Archaea</taxon>
        <taxon>Methanobacteriati</taxon>
        <taxon>Methanobacteriota</taxon>
        <taxon>Stenosarchaea group</taxon>
        <taxon>Methanomicrobia</taxon>
        <taxon>Methanomicrobiales</taxon>
        <taxon>Methanospirillaceae</taxon>
        <taxon>Methanospirillum</taxon>
    </lineage>
</organism>
<protein>
    <recommendedName>
        <fullName evidence="3">KaiC-like domain-containing protein</fullName>
    </recommendedName>
</protein>
<dbReference type="PANTHER" id="PTHR43637">
    <property type="entry name" value="UPF0273 PROTEIN TM_0370"/>
    <property type="match status" value="1"/>
</dbReference>
<dbReference type="Proteomes" id="UP000245657">
    <property type="component" value="Unassembled WGS sequence"/>
</dbReference>
<keyword evidence="5" id="KW-1185">Reference proteome</keyword>
<keyword evidence="2" id="KW-0067">ATP-binding</keyword>
<dbReference type="AlphaFoldDB" id="A0A2V2N3R4"/>
<evidence type="ECO:0000259" key="3">
    <source>
        <dbReference type="Pfam" id="PF06745"/>
    </source>
</evidence>
<evidence type="ECO:0000256" key="2">
    <source>
        <dbReference type="ARBA" id="ARBA00022840"/>
    </source>
</evidence>